<dbReference type="PRINTS" id="PR00171">
    <property type="entry name" value="SUGRTRNSPORT"/>
</dbReference>
<dbReference type="InterPro" id="IPR005829">
    <property type="entry name" value="Sugar_transporter_CS"/>
</dbReference>
<organism evidence="10 11">
    <name type="scientific">Cylindrodendrum hubeiense</name>
    <dbReference type="NCBI Taxonomy" id="595255"/>
    <lineage>
        <taxon>Eukaryota</taxon>
        <taxon>Fungi</taxon>
        <taxon>Dikarya</taxon>
        <taxon>Ascomycota</taxon>
        <taxon>Pezizomycotina</taxon>
        <taxon>Sordariomycetes</taxon>
        <taxon>Hypocreomycetidae</taxon>
        <taxon>Hypocreales</taxon>
        <taxon>Nectriaceae</taxon>
        <taxon>Cylindrodendrum</taxon>
    </lineage>
</organism>
<dbReference type="Pfam" id="PF00083">
    <property type="entry name" value="Sugar_tr"/>
    <property type="match status" value="1"/>
</dbReference>
<evidence type="ECO:0000256" key="2">
    <source>
        <dbReference type="ARBA" id="ARBA00010992"/>
    </source>
</evidence>
<accession>A0A9P5HF52</accession>
<reference evidence="10" key="1">
    <citation type="submission" date="2020-03" db="EMBL/GenBank/DDBJ databases">
        <title>Draft Genome Sequence of Cylindrodendrum hubeiense.</title>
        <authorList>
            <person name="Buettner E."/>
            <person name="Kellner H."/>
        </authorList>
    </citation>
    <scope>NUCLEOTIDE SEQUENCE</scope>
    <source>
        <strain evidence="10">IHI 201604</strain>
    </source>
</reference>
<evidence type="ECO:0000256" key="3">
    <source>
        <dbReference type="ARBA" id="ARBA00022448"/>
    </source>
</evidence>
<sequence>MKTVNRYNLAIVLFTALGSYTYGFNSSIISSVIGLPSLLSYFDLTSEGPKAAWSARMIGAMNSVYSAGGLVGCLSVGWLADRLGRKRSIQLICFLCLAASIFTTASVNIAMFLTGRALQGITSGMMDTICPLYQSEVSPAHARGRMVGMHAFFLVLGYAGSSWVGLGCYFEQNPAIQWRLCMAFQILAPLILLIGSPWLPESPRYLIYNGKLEDGLEVLKKLHSSPDDPNSQFATAEFTQIQRQVELDRHNEMSWIGLWKKPNTRKRLFYGFFVIAAAQSSGVLVINNYQIILYKGLGITGWKALLLLSIYTSWAAFMNWVNAMLLDRIGRIKLMTIGMTGAALAVSCEAAMVAKFAGTDNAVGNGFGVLFLFIFITFFASGMDASCYVYLAEIFPTWMRAQGVAFSVSGLFTTTLIYTGAASTAFEEVGWKYYLGMLFGDEVVTQTDGLPSKFSTQPNMSITGVEVSEPHSVSASIKGEKEGDKI</sequence>
<dbReference type="PANTHER" id="PTHR48022:SF38">
    <property type="entry name" value="MAJOR FACILITATOR SUPERFAMILY (MFS) PROFILE DOMAIN-CONTAINING PROTEIN-RELATED"/>
    <property type="match status" value="1"/>
</dbReference>
<evidence type="ECO:0000256" key="7">
    <source>
        <dbReference type="SAM" id="MobiDB-lite"/>
    </source>
</evidence>
<feature type="transmembrane region" description="Helical" evidence="8">
    <location>
        <begin position="53"/>
        <end position="79"/>
    </location>
</feature>
<dbReference type="PROSITE" id="PS50850">
    <property type="entry name" value="MFS"/>
    <property type="match status" value="1"/>
</dbReference>
<feature type="transmembrane region" description="Helical" evidence="8">
    <location>
        <begin position="304"/>
        <end position="322"/>
    </location>
</feature>
<feature type="region of interest" description="Disordered" evidence="7">
    <location>
        <begin position="467"/>
        <end position="486"/>
    </location>
</feature>
<feature type="transmembrane region" description="Helical" evidence="8">
    <location>
        <begin position="366"/>
        <end position="391"/>
    </location>
</feature>
<dbReference type="InterPro" id="IPR003663">
    <property type="entry name" value="Sugar/inositol_transpt"/>
</dbReference>
<dbReference type="InterPro" id="IPR005828">
    <property type="entry name" value="MFS_sugar_transport-like"/>
</dbReference>
<dbReference type="EMBL" id="JAANBB010000011">
    <property type="protein sequence ID" value="KAF7556600.1"/>
    <property type="molecule type" value="Genomic_DNA"/>
</dbReference>
<dbReference type="GO" id="GO:0005351">
    <property type="term" value="F:carbohydrate:proton symporter activity"/>
    <property type="evidence" value="ECO:0007669"/>
    <property type="project" value="TreeGrafter"/>
</dbReference>
<name>A0A9P5HF52_9HYPO</name>
<evidence type="ECO:0000256" key="6">
    <source>
        <dbReference type="ARBA" id="ARBA00023136"/>
    </source>
</evidence>
<feature type="transmembrane region" description="Helical" evidence="8">
    <location>
        <begin position="403"/>
        <end position="426"/>
    </location>
</feature>
<dbReference type="Proteomes" id="UP000722485">
    <property type="component" value="Unassembled WGS sequence"/>
</dbReference>
<keyword evidence="11" id="KW-1185">Reference proteome</keyword>
<dbReference type="InterPro" id="IPR050360">
    <property type="entry name" value="MFS_Sugar_Transporters"/>
</dbReference>
<keyword evidence="3" id="KW-0813">Transport</keyword>
<dbReference type="PROSITE" id="PS00217">
    <property type="entry name" value="SUGAR_TRANSPORT_2"/>
    <property type="match status" value="1"/>
</dbReference>
<evidence type="ECO:0000256" key="5">
    <source>
        <dbReference type="ARBA" id="ARBA00022989"/>
    </source>
</evidence>
<gene>
    <name evidence="10" type="ORF">G7Z17_g1340</name>
</gene>
<dbReference type="Gene3D" id="1.20.1250.20">
    <property type="entry name" value="MFS general substrate transporter like domains"/>
    <property type="match status" value="1"/>
</dbReference>
<dbReference type="OrthoDB" id="6612291at2759"/>
<keyword evidence="6 8" id="KW-0472">Membrane</keyword>
<proteinExistence type="inferred from homology"/>
<feature type="transmembrane region" description="Helical" evidence="8">
    <location>
        <begin position="91"/>
        <end position="111"/>
    </location>
</feature>
<dbReference type="GO" id="GO:0016020">
    <property type="term" value="C:membrane"/>
    <property type="evidence" value="ECO:0007669"/>
    <property type="project" value="UniProtKB-SubCell"/>
</dbReference>
<comment type="caution">
    <text evidence="10">The sequence shown here is derived from an EMBL/GenBank/DDBJ whole genome shotgun (WGS) entry which is preliminary data.</text>
</comment>
<dbReference type="AlphaFoldDB" id="A0A9P5HF52"/>
<feature type="transmembrane region" description="Helical" evidence="8">
    <location>
        <begin position="268"/>
        <end position="292"/>
    </location>
</feature>
<evidence type="ECO:0000256" key="1">
    <source>
        <dbReference type="ARBA" id="ARBA00004141"/>
    </source>
</evidence>
<feature type="domain" description="Major facilitator superfamily (MFS) profile" evidence="9">
    <location>
        <begin position="11"/>
        <end position="486"/>
    </location>
</feature>
<evidence type="ECO:0000313" key="11">
    <source>
        <dbReference type="Proteomes" id="UP000722485"/>
    </source>
</evidence>
<comment type="subcellular location">
    <subcellularLocation>
        <location evidence="1">Membrane</location>
        <topology evidence="1">Multi-pass membrane protein</topology>
    </subcellularLocation>
</comment>
<feature type="transmembrane region" description="Helical" evidence="8">
    <location>
        <begin position="146"/>
        <end position="164"/>
    </location>
</feature>
<keyword evidence="4 8" id="KW-0812">Transmembrane</keyword>
<keyword evidence="5 8" id="KW-1133">Transmembrane helix</keyword>
<protein>
    <recommendedName>
        <fullName evidence="9">Major facilitator superfamily (MFS) profile domain-containing protein</fullName>
    </recommendedName>
</protein>
<dbReference type="InterPro" id="IPR020846">
    <property type="entry name" value="MFS_dom"/>
</dbReference>
<evidence type="ECO:0000256" key="8">
    <source>
        <dbReference type="SAM" id="Phobius"/>
    </source>
</evidence>
<evidence type="ECO:0000259" key="9">
    <source>
        <dbReference type="PROSITE" id="PS50850"/>
    </source>
</evidence>
<dbReference type="PANTHER" id="PTHR48022">
    <property type="entry name" value="PLASTIDIC GLUCOSE TRANSPORTER 4"/>
    <property type="match status" value="1"/>
</dbReference>
<feature type="transmembrane region" description="Helical" evidence="8">
    <location>
        <begin position="334"/>
        <end position="354"/>
    </location>
</feature>
<evidence type="ECO:0000313" key="10">
    <source>
        <dbReference type="EMBL" id="KAF7556600.1"/>
    </source>
</evidence>
<feature type="transmembrane region" description="Helical" evidence="8">
    <location>
        <begin position="7"/>
        <end position="33"/>
    </location>
</feature>
<dbReference type="InterPro" id="IPR036259">
    <property type="entry name" value="MFS_trans_sf"/>
</dbReference>
<comment type="similarity">
    <text evidence="2">Belongs to the major facilitator superfamily. Sugar transporter (TC 2.A.1.1) family.</text>
</comment>
<evidence type="ECO:0000256" key="4">
    <source>
        <dbReference type="ARBA" id="ARBA00022692"/>
    </source>
</evidence>
<dbReference type="SUPFAM" id="SSF103473">
    <property type="entry name" value="MFS general substrate transporter"/>
    <property type="match status" value="1"/>
</dbReference>